<keyword evidence="3" id="KW-1185">Reference proteome</keyword>
<name>A0AAD1Y622_EUPCR</name>
<evidence type="ECO:0000259" key="1">
    <source>
        <dbReference type="Pfam" id="PF00134"/>
    </source>
</evidence>
<dbReference type="Pfam" id="PF00134">
    <property type="entry name" value="Cyclin_N"/>
    <property type="match status" value="1"/>
</dbReference>
<dbReference type="InterPro" id="IPR039361">
    <property type="entry name" value="Cyclin"/>
</dbReference>
<proteinExistence type="predicted"/>
<dbReference type="SUPFAM" id="SSF47954">
    <property type="entry name" value="Cyclin-like"/>
    <property type="match status" value="1"/>
</dbReference>
<comment type="caution">
    <text evidence="2">The sequence shown here is derived from an EMBL/GenBank/DDBJ whole genome shotgun (WGS) entry which is preliminary data.</text>
</comment>
<dbReference type="PANTHER" id="PTHR10177">
    <property type="entry name" value="CYCLINS"/>
    <property type="match status" value="1"/>
</dbReference>
<dbReference type="InterPro" id="IPR006671">
    <property type="entry name" value="Cyclin_N"/>
</dbReference>
<dbReference type="Gene3D" id="1.10.472.10">
    <property type="entry name" value="Cyclin-like"/>
    <property type="match status" value="2"/>
</dbReference>
<protein>
    <recommendedName>
        <fullName evidence="1">Cyclin N-terminal domain-containing protein</fullName>
    </recommendedName>
</protein>
<organism evidence="2 3">
    <name type="scientific">Euplotes crassus</name>
    <dbReference type="NCBI Taxonomy" id="5936"/>
    <lineage>
        <taxon>Eukaryota</taxon>
        <taxon>Sar</taxon>
        <taxon>Alveolata</taxon>
        <taxon>Ciliophora</taxon>
        <taxon>Intramacronucleata</taxon>
        <taxon>Spirotrichea</taxon>
        <taxon>Hypotrichia</taxon>
        <taxon>Euplotida</taxon>
        <taxon>Euplotidae</taxon>
        <taxon>Moneuplotes</taxon>
    </lineage>
</organism>
<dbReference type="AlphaFoldDB" id="A0AAD1Y622"/>
<feature type="domain" description="Cyclin N-terminal" evidence="1">
    <location>
        <begin position="59"/>
        <end position="163"/>
    </location>
</feature>
<sequence>MSNYYENYEAWEKSTGTFGNTIPHQGLAIEDDLHMLSTRQNIGNVVYKEEDVHKKPIRCLRRFIFDWINYLGNKLKQKMETKQSAIALFDRIVANTVSCVKVIQKEKYLWGQTLLLISSKFSEPEHNCITIKAFIKVSSRANFPRKMIVNCERVICNILNWNLVTEPPVIFVDLMRYFKGTGNEIPEKDLEKYIQECYKITNKILYLTQAQTKDYKTQAVAAVMLARKNYGLYPIYEEGWEELFQISKRDIEHVLELYRNHKYSMQYSKKHCKKGKQSDKNANKSIFERRLFQRRDASFGNAHSELTHRYKENKSIFRFSRERSKNSRLEKDEESSISRIQKDLKESQMRVDTSLGRSIDLNTDYDITTKNSRKHIPSGRFRATRRCTITSRNQKIDMITSR</sequence>
<accession>A0AAD1Y622</accession>
<gene>
    <name evidence="2" type="ORF">ECRASSUSDP1_LOCUS26089</name>
</gene>
<dbReference type="InterPro" id="IPR036915">
    <property type="entry name" value="Cyclin-like_sf"/>
</dbReference>
<evidence type="ECO:0000313" key="2">
    <source>
        <dbReference type="EMBL" id="CAI2384556.1"/>
    </source>
</evidence>
<evidence type="ECO:0000313" key="3">
    <source>
        <dbReference type="Proteomes" id="UP001295684"/>
    </source>
</evidence>
<dbReference type="Proteomes" id="UP001295684">
    <property type="component" value="Unassembled WGS sequence"/>
</dbReference>
<dbReference type="EMBL" id="CAMPGE010026896">
    <property type="protein sequence ID" value="CAI2384556.1"/>
    <property type="molecule type" value="Genomic_DNA"/>
</dbReference>
<reference evidence="2" key="1">
    <citation type="submission" date="2023-07" db="EMBL/GenBank/DDBJ databases">
        <authorList>
            <consortium name="AG Swart"/>
            <person name="Singh M."/>
            <person name="Singh A."/>
            <person name="Seah K."/>
            <person name="Emmerich C."/>
        </authorList>
    </citation>
    <scope>NUCLEOTIDE SEQUENCE</scope>
    <source>
        <strain evidence="2">DP1</strain>
    </source>
</reference>